<dbReference type="InterPro" id="IPR052724">
    <property type="entry name" value="GT117_domain-containing"/>
</dbReference>
<dbReference type="Proteomes" id="UP000230790">
    <property type="component" value="Unassembled WGS sequence"/>
</dbReference>
<evidence type="ECO:0000256" key="1">
    <source>
        <dbReference type="SAM" id="Phobius"/>
    </source>
</evidence>
<reference evidence="2 3" key="1">
    <citation type="submission" date="2017-11" db="EMBL/GenBank/DDBJ databases">
        <title>Evolution of Phototrophy in the Chloroflexi Phylum Driven by Horizontal Gene Transfer.</title>
        <authorList>
            <person name="Ward L.M."/>
            <person name="Hemp J."/>
            <person name="Shih P.M."/>
            <person name="Mcglynn S.E."/>
            <person name="Fischer W."/>
        </authorList>
    </citation>
    <scope>NUCLEOTIDE SEQUENCE [LARGE SCALE GENOMIC DNA]</scope>
    <source>
        <strain evidence="2">JP3_7</strain>
    </source>
</reference>
<sequence length="948" mass="101752">MSGCVSARCCARPNLPGSARRLKRWPCSGAYTMSEAEREPPNGIRRRAVLNVAAHAALFLAAVALYTLTLNGDVQPADSGELQIAAVTLGIAHPPGYPLFTMLGWLLAQAPMGSPYARVSLLSVVASAITLVLVSLTVQRALAVKTGGQGSRKTGDANLTPSVCLQVSSPSGLLISPSRLIAGLLAALALGGSTTFWAQATTTNIRSLTALFTALMLYASARSDATGRASSLALFAAAFGLGVGHHISLVFAGAVLGAHVLYTTWRADRRGFWRATAGALAIFAATQLVWLYLPIRDAAGARFAPGNLTTLDGLLFHIFARGFAGDMLAWAAPEFLFDRLALLPTLLNFQFSAPVLVGMAFAALAMLWRRRVLGAVWLSACAAHLFITITYRAPQTVEYAMPCWVILSAVLGVGLGKLAERPAPLRSASQGRNTIETSLAFLRFRSRAALLRALARALLLAVIAFAGRDAAQRWPSFVYLGRDRSVRAAAEAVLQGAQPSSVILSQWHQVTPMWALQDIEGLRRDVRVEYVFPRGAQPYAETFAQQAAQRAQSQTVYVTSLFARELAGEGLQAMPLRDRPAWRVARRFDPPAESDGELFDGRIAVIGPAYLDGRIVEVGQSVMLDVGWRLRAAPQLGDSITVRILRRDGRLAANADLRLPADARAGDHAMQRVALGVPLDLSPGSYDILMGAYRLAEGGFVQYRDRRGAEFVSVATLIVAPASLPPATQHPLGSADGPTTQQPRLIGVDYDSGIAGQCRVWTHWRLGRSAAEVALGDAAGQPLATPRMLSAATATDRAQYLSLAFDIPPTREIRVLPFDLRLADACDSQRYVPFADQMALVGASVHGDAALKVDLHWLALRPLVNDYIISARVEGDGWYRAHDGVPALGALPTLKWIRGSRVMDRHPFELGDGLGALRVGVVVYDSATRLPLPLLDERYENGVSIVGP</sequence>
<comment type="caution">
    <text evidence="2">The sequence shown here is derived from an EMBL/GenBank/DDBJ whole genome shotgun (WGS) entry which is preliminary data.</text>
</comment>
<dbReference type="AlphaFoldDB" id="A0A2M8QDJ6"/>
<evidence type="ECO:0000313" key="3">
    <source>
        <dbReference type="Proteomes" id="UP000230790"/>
    </source>
</evidence>
<keyword evidence="1" id="KW-0472">Membrane</keyword>
<feature type="transmembrane region" description="Helical" evidence="1">
    <location>
        <begin position="180"/>
        <end position="198"/>
    </location>
</feature>
<feature type="transmembrane region" description="Helical" evidence="1">
    <location>
        <begin position="121"/>
        <end position="143"/>
    </location>
</feature>
<feature type="transmembrane region" description="Helical" evidence="1">
    <location>
        <begin position="48"/>
        <end position="68"/>
    </location>
</feature>
<evidence type="ECO:0000313" key="2">
    <source>
        <dbReference type="EMBL" id="PJF47874.1"/>
    </source>
</evidence>
<dbReference type="InterPro" id="IPR021280">
    <property type="entry name" value="TMEM260-like"/>
</dbReference>
<keyword evidence="1" id="KW-0812">Transmembrane</keyword>
<gene>
    <name evidence="2" type="ORF">CUN48_06435</name>
</gene>
<feature type="transmembrane region" description="Helical" evidence="1">
    <location>
        <begin position="272"/>
        <end position="293"/>
    </location>
</feature>
<dbReference type="PANTHER" id="PTHR16214">
    <property type="entry name" value="TRANSMEMBRANE PROTEIN 260"/>
    <property type="match status" value="1"/>
</dbReference>
<dbReference type="EMBL" id="PGTN01000032">
    <property type="protein sequence ID" value="PJF47874.1"/>
    <property type="molecule type" value="Genomic_DNA"/>
</dbReference>
<organism evidence="2 3">
    <name type="scientific">Candidatus Thermofonsia Clade 3 bacterium</name>
    <dbReference type="NCBI Taxonomy" id="2364212"/>
    <lineage>
        <taxon>Bacteria</taxon>
        <taxon>Bacillati</taxon>
        <taxon>Chloroflexota</taxon>
        <taxon>Candidatus Thermofontia</taxon>
        <taxon>Candidatus Thermofonsia Clade 3</taxon>
    </lineage>
</organism>
<feature type="transmembrane region" description="Helical" evidence="1">
    <location>
        <begin position="233"/>
        <end position="260"/>
    </location>
</feature>
<feature type="transmembrane region" description="Helical" evidence="1">
    <location>
        <begin position="204"/>
        <end position="221"/>
    </location>
</feature>
<evidence type="ECO:0008006" key="4">
    <source>
        <dbReference type="Google" id="ProtNLM"/>
    </source>
</evidence>
<keyword evidence="1" id="KW-1133">Transmembrane helix</keyword>
<proteinExistence type="predicted"/>
<accession>A0A2M8QDJ6</accession>
<dbReference type="Pfam" id="PF11028">
    <property type="entry name" value="TMEM260-like"/>
    <property type="match status" value="1"/>
</dbReference>
<feature type="transmembrane region" description="Helical" evidence="1">
    <location>
        <begin position="351"/>
        <end position="368"/>
    </location>
</feature>
<dbReference type="PANTHER" id="PTHR16214:SF3">
    <property type="entry name" value="TRANSMEMBRANE PROTEIN 260"/>
    <property type="match status" value="1"/>
</dbReference>
<name>A0A2M8QDJ6_9CHLR</name>
<feature type="transmembrane region" description="Helical" evidence="1">
    <location>
        <begin position="375"/>
        <end position="393"/>
    </location>
</feature>
<protein>
    <recommendedName>
        <fullName evidence="4">DUF2723 domain-containing protein</fullName>
    </recommendedName>
</protein>